<evidence type="ECO:0000313" key="9">
    <source>
        <dbReference type="Proteomes" id="UP001152799"/>
    </source>
</evidence>
<evidence type="ECO:0000256" key="5">
    <source>
        <dbReference type="ARBA" id="ARBA00023180"/>
    </source>
</evidence>
<dbReference type="SMART" id="SM00494">
    <property type="entry name" value="ChtBD2"/>
    <property type="match status" value="2"/>
</dbReference>
<feature type="signal peptide" evidence="6">
    <location>
        <begin position="1"/>
        <end position="19"/>
    </location>
</feature>
<organism evidence="8 9">
    <name type="scientific">Ceutorhynchus assimilis</name>
    <name type="common">cabbage seed weevil</name>
    <dbReference type="NCBI Taxonomy" id="467358"/>
    <lineage>
        <taxon>Eukaryota</taxon>
        <taxon>Metazoa</taxon>
        <taxon>Ecdysozoa</taxon>
        <taxon>Arthropoda</taxon>
        <taxon>Hexapoda</taxon>
        <taxon>Insecta</taxon>
        <taxon>Pterygota</taxon>
        <taxon>Neoptera</taxon>
        <taxon>Endopterygota</taxon>
        <taxon>Coleoptera</taxon>
        <taxon>Polyphaga</taxon>
        <taxon>Cucujiformia</taxon>
        <taxon>Curculionidae</taxon>
        <taxon>Ceutorhynchinae</taxon>
        <taxon>Ceutorhynchus</taxon>
    </lineage>
</organism>
<feature type="chain" id="PRO_5040368368" description="Chitin-binding type-2 domain-containing protein" evidence="6">
    <location>
        <begin position="20"/>
        <end position="165"/>
    </location>
</feature>
<dbReference type="EMBL" id="OU892278">
    <property type="protein sequence ID" value="CAG9764096.1"/>
    <property type="molecule type" value="Genomic_DNA"/>
</dbReference>
<feature type="domain" description="Chitin-binding type-2" evidence="7">
    <location>
        <begin position="26"/>
        <end position="79"/>
    </location>
</feature>
<dbReference type="InterPro" id="IPR036508">
    <property type="entry name" value="Chitin-bd_dom_sf"/>
</dbReference>
<name>A0A9N9QLV8_9CUCU</name>
<dbReference type="AlphaFoldDB" id="A0A9N9QLV8"/>
<dbReference type="GO" id="GO:0005576">
    <property type="term" value="C:extracellular region"/>
    <property type="evidence" value="ECO:0007669"/>
    <property type="project" value="InterPro"/>
</dbReference>
<dbReference type="Pfam" id="PF01607">
    <property type="entry name" value="CBM_14"/>
    <property type="match status" value="2"/>
</dbReference>
<evidence type="ECO:0000256" key="3">
    <source>
        <dbReference type="ARBA" id="ARBA00022737"/>
    </source>
</evidence>
<keyword evidence="9" id="KW-1185">Reference proteome</keyword>
<accession>A0A9N9QLV8</accession>
<dbReference type="InterPro" id="IPR002557">
    <property type="entry name" value="Chitin-bd_dom"/>
</dbReference>
<protein>
    <recommendedName>
        <fullName evidence="7">Chitin-binding type-2 domain-containing protein</fullName>
    </recommendedName>
</protein>
<dbReference type="Gene3D" id="2.170.140.10">
    <property type="entry name" value="Chitin binding domain"/>
    <property type="match status" value="2"/>
</dbReference>
<evidence type="ECO:0000256" key="4">
    <source>
        <dbReference type="ARBA" id="ARBA00023157"/>
    </source>
</evidence>
<keyword evidence="5" id="KW-0325">Glycoprotein</keyword>
<keyword evidence="3" id="KW-0677">Repeat</keyword>
<dbReference type="OrthoDB" id="6020543at2759"/>
<reference evidence="8" key="1">
    <citation type="submission" date="2022-01" db="EMBL/GenBank/DDBJ databases">
        <authorList>
            <person name="King R."/>
        </authorList>
    </citation>
    <scope>NUCLEOTIDE SEQUENCE</scope>
</reference>
<gene>
    <name evidence="8" type="ORF">CEUTPL_LOCUS4741</name>
</gene>
<dbReference type="Proteomes" id="UP001152799">
    <property type="component" value="Chromosome 2"/>
</dbReference>
<dbReference type="GO" id="GO:0008061">
    <property type="term" value="F:chitin binding"/>
    <property type="evidence" value="ECO:0007669"/>
    <property type="project" value="UniProtKB-KW"/>
</dbReference>
<keyword evidence="1" id="KW-0147">Chitin-binding</keyword>
<dbReference type="PANTHER" id="PTHR23301">
    <property type="entry name" value="CHITIN BINDING PERITROPHIN-A"/>
    <property type="match status" value="1"/>
</dbReference>
<dbReference type="PANTHER" id="PTHR23301:SF0">
    <property type="entry name" value="CHITIN-BINDING TYPE-2 DOMAIN-CONTAINING PROTEIN-RELATED"/>
    <property type="match status" value="1"/>
</dbReference>
<evidence type="ECO:0000256" key="2">
    <source>
        <dbReference type="ARBA" id="ARBA00022729"/>
    </source>
</evidence>
<dbReference type="PROSITE" id="PS50940">
    <property type="entry name" value="CHIT_BIND_II"/>
    <property type="match status" value="2"/>
</dbReference>
<keyword evidence="2 6" id="KW-0732">Signal</keyword>
<dbReference type="SUPFAM" id="SSF57625">
    <property type="entry name" value="Invertebrate chitin-binding proteins"/>
    <property type="match status" value="2"/>
</dbReference>
<proteinExistence type="predicted"/>
<dbReference type="InterPro" id="IPR051940">
    <property type="entry name" value="Chitin_bind-dev_reg"/>
</dbReference>
<feature type="domain" description="Chitin-binding type-2" evidence="7">
    <location>
        <begin position="104"/>
        <end position="160"/>
    </location>
</feature>
<evidence type="ECO:0000256" key="1">
    <source>
        <dbReference type="ARBA" id="ARBA00022669"/>
    </source>
</evidence>
<sequence>MDILFCLISPLFLTYYVLALDSPDCPEGCKEVMYFPDKICHKFWRCFDDTAYLFICPRGRQWNPVLNNCDLPESAGCTGMGWRNISSECPNTITTTTTIQPVTQPQCENEKDGTFYPNNECSKFWTCANGIAYQFDCPKGLYWNSNLNVCDWPLFAGCTQGKVNM</sequence>
<evidence type="ECO:0000259" key="7">
    <source>
        <dbReference type="PROSITE" id="PS50940"/>
    </source>
</evidence>
<evidence type="ECO:0000256" key="6">
    <source>
        <dbReference type="SAM" id="SignalP"/>
    </source>
</evidence>
<keyword evidence="4" id="KW-1015">Disulfide bond</keyword>
<evidence type="ECO:0000313" key="8">
    <source>
        <dbReference type="EMBL" id="CAG9764096.1"/>
    </source>
</evidence>